<proteinExistence type="predicted"/>
<accession>A0A844GB10</accession>
<name>A0A844GB10_9NEIS</name>
<evidence type="ECO:0000313" key="2">
    <source>
        <dbReference type="Proteomes" id="UP000446658"/>
    </source>
</evidence>
<dbReference type="Proteomes" id="UP000446658">
    <property type="component" value="Unassembled WGS sequence"/>
</dbReference>
<dbReference type="RefSeq" id="WP_230369411.1">
    <property type="nucleotide sequence ID" value="NZ_WLYX01000001.1"/>
</dbReference>
<dbReference type="EMBL" id="WLYX01000001">
    <property type="protein sequence ID" value="MTD32819.1"/>
    <property type="molecule type" value="Genomic_DNA"/>
</dbReference>
<protein>
    <submittedName>
        <fullName evidence="1">Uncharacterized protein</fullName>
    </submittedName>
</protein>
<evidence type="ECO:0000313" key="1">
    <source>
        <dbReference type="EMBL" id="MTD32819.1"/>
    </source>
</evidence>
<reference evidence="1 2" key="1">
    <citation type="submission" date="2019-11" db="EMBL/GenBank/DDBJ databases">
        <title>Draft genome sequence of Paludibacterium sp. dN18-1.</title>
        <authorList>
            <person name="Im W.-T."/>
        </authorList>
    </citation>
    <scope>NUCLEOTIDE SEQUENCE [LARGE SCALE GENOMIC DNA]</scope>
    <source>
        <strain evidence="2">dN 18-1</strain>
    </source>
</reference>
<keyword evidence="2" id="KW-1185">Reference proteome</keyword>
<comment type="caution">
    <text evidence="1">The sequence shown here is derived from an EMBL/GenBank/DDBJ whole genome shotgun (WGS) entry which is preliminary data.</text>
</comment>
<gene>
    <name evidence="1" type="ORF">GKE73_04850</name>
</gene>
<sequence length="140" mass="15443">MSDSTAVSPGLVRLFGLTEEDGSISLVTVRERANRQLTRFADLALRQLAERHISMPPALSPVGNIGECLTLENEHPQAAEIQHWLQGNVMLYKHFKEAEVLFEVVRAAECIGETFPEDSCFHVGLTSAGPIGYFEVSHAH</sequence>
<organism evidence="1 2">
    <name type="scientific">Paludibacterium denitrificans</name>
    <dbReference type="NCBI Taxonomy" id="2675226"/>
    <lineage>
        <taxon>Bacteria</taxon>
        <taxon>Pseudomonadati</taxon>
        <taxon>Pseudomonadota</taxon>
        <taxon>Betaproteobacteria</taxon>
        <taxon>Neisseriales</taxon>
        <taxon>Chromobacteriaceae</taxon>
        <taxon>Paludibacterium</taxon>
    </lineage>
</organism>
<dbReference type="AlphaFoldDB" id="A0A844GB10"/>